<evidence type="ECO:0000313" key="4">
    <source>
        <dbReference type="Proteomes" id="UP001498238"/>
    </source>
</evidence>
<evidence type="ECO:0000313" key="3">
    <source>
        <dbReference type="EMBL" id="GAA0035032.1"/>
    </source>
</evidence>
<accession>A0ABN0SLN5</accession>
<dbReference type="Pfam" id="PF20254">
    <property type="entry name" value="DMFA2_C"/>
    <property type="match status" value="1"/>
</dbReference>
<evidence type="ECO:0000256" key="1">
    <source>
        <dbReference type="SAM" id="MobiDB-lite"/>
    </source>
</evidence>
<feature type="domain" description="N,N-dimethylformamidase beta subunit-like C-terminal" evidence="2">
    <location>
        <begin position="61"/>
        <end position="513"/>
    </location>
</feature>
<organism evidence="3 4">
    <name type="scientific">Brevibacterium metallidurans</name>
    <dbReference type="NCBI Taxonomy" id="1482676"/>
    <lineage>
        <taxon>Bacteria</taxon>
        <taxon>Bacillati</taxon>
        <taxon>Actinomycetota</taxon>
        <taxon>Actinomycetes</taxon>
        <taxon>Micrococcales</taxon>
        <taxon>Brevibacteriaceae</taxon>
        <taxon>Brevibacterium</taxon>
    </lineage>
</organism>
<sequence length="579" mass="63075">MNTRIDYAWSTPGGLLEKPGAVPGATELWGYNDRFAYHSGEQVDLRVHTTAASYDVEIIRDGARPETVFTATGLPGTRQDTPDDAFATGCGWATSLTIDLTEEFGPGYYLVIFRTVDDHGREIEQESFFIVRPHSAEAVDLLLVHATSTMLAYNDWGGGNHYRGLPDGDRNDIPSPYSSMRRPIARGMLRKPIGAPRNAHLEVSVPIGWEPRHPSYEWAWQRGYSRHHNDAGWANYERPFTVWAEEQGYRVGHITQAELHAEPQVLDGYPCVVIVGHDEYWSWEMRDTLDSYVDGGGHVARFGGNYVWQVRLDLETGVQTCFKDPTADPIRETDPSRLTTAWDAPEIGRPGAETMGLTGLGGAYIRYGSAVPRGSGGFTVYREGHWSLADTDLYYGDVFGQAPLCIAAFEVDGCDYTFRYGLPYATGADGAPEDLEIIAMAPAVSGGMDRWGGRVPIGAPAVEAEHLFAGIYPDGIPPHHQGNGYGAAMIATFARGQGEVYCAGTTDWPYGLAANDPFVVTITRNVLDRYLALGRCGATDETDATATRATGTGTDDAGTDDAKVGTASASDDTTTEETR</sequence>
<protein>
    <recommendedName>
        <fullName evidence="2">N,N-dimethylformamidase beta subunit-like C-terminal domain-containing protein</fullName>
    </recommendedName>
</protein>
<dbReference type="Proteomes" id="UP001498238">
    <property type="component" value="Unassembled WGS sequence"/>
</dbReference>
<feature type="region of interest" description="Disordered" evidence="1">
    <location>
        <begin position="541"/>
        <end position="579"/>
    </location>
</feature>
<dbReference type="RefSeq" id="WP_339392006.1">
    <property type="nucleotide sequence ID" value="NZ_BAAAAF010000003.1"/>
</dbReference>
<proteinExistence type="predicted"/>
<name>A0ABN0SLN5_9MICO</name>
<gene>
    <name evidence="3" type="ORF">NCCP602_09930</name>
</gene>
<keyword evidence="4" id="KW-1185">Reference proteome</keyword>
<evidence type="ECO:0000259" key="2">
    <source>
        <dbReference type="Pfam" id="PF20254"/>
    </source>
</evidence>
<comment type="caution">
    <text evidence="3">The sequence shown here is derived from an EMBL/GenBank/DDBJ whole genome shotgun (WGS) entry which is preliminary data.</text>
</comment>
<reference evidence="3 4" key="1">
    <citation type="submission" date="2024-01" db="EMBL/GenBank/DDBJ databases">
        <title>Characterization of antibiotic resistant novel bacterial strains and their environmental applications.</title>
        <authorList>
            <person name="Manzoor S."/>
            <person name="Abbas S."/>
            <person name="Arshad M."/>
            <person name="Ahmed I."/>
        </authorList>
    </citation>
    <scope>NUCLEOTIDE SEQUENCE [LARGE SCALE GENOMIC DNA]</scope>
    <source>
        <strain evidence="3 4">NCCP-602</strain>
    </source>
</reference>
<dbReference type="InterPro" id="IPR046540">
    <property type="entry name" value="DMFA2_C"/>
</dbReference>
<feature type="compositionally biased region" description="Low complexity" evidence="1">
    <location>
        <begin position="544"/>
        <end position="556"/>
    </location>
</feature>
<dbReference type="EMBL" id="BAAAAF010000003">
    <property type="protein sequence ID" value="GAA0035032.1"/>
    <property type="molecule type" value="Genomic_DNA"/>
</dbReference>